<dbReference type="STRING" id="1177154.Y5S_02389"/>
<proteinExistence type="inferred from homology"/>
<keyword evidence="15" id="KW-1185">Reference proteome</keyword>
<dbReference type="GO" id="GO:0006310">
    <property type="term" value="P:DNA recombination"/>
    <property type="evidence" value="ECO:0007669"/>
    <property type="project" value="InterPro"/>
</dbReference>
<protein>
    <recommendedName>
        <fullName evidence="12">Replication restart protein PriA</fullName>
    </recommendedName>
    <alternativeName>
        <fullName evidence="12">ATP-dependent DNA helicase PriA</fullName>
        <ecNumber evidence="12">5.6.2.4</ecNumber>
    </alternativeName>
    <alternativeName>
        <fullName evidence="12">DNA 3'-5' helicase PriA</fullName>
    </alternativeName>
</protein>
<dbReference type="InterPro" id="IPR027417">
    <property type="entry name" value="P-loop_NTPase"/>
</dbReference>
<dbReference type="GO" id="GO:0016887">
    <property type="term" value="F:ATP hydrolysis activity"/>
    <property type="evidence" value="ECO:0007669"/>
    <property type="project" value="RHEA"/>
</dbReference>
<keyword evidence="4 12" id="KW-0547">Nucleotide-binding</keyword>
<dbReference type="InterPro" id="IPR001650">
    <property type="entry name" value="Helicase_C-like"/>
</dbReference>
<feature type="domain" description="Helicase ATP-binding" evidence="13">
    <location>
        <begin position="209"/>
        <end position="375"/>
    </location>
</feature>
<dbReference type="GO" id="GO:0005524">
    <property type="term" value="F:ATP binding"/>
    <property type="evidence" value="ECO:0007669"/>
    <property type="project" value="UniProtKB-UniRule"/>
</dbReference>
<feature type="binding site" evidence="12">
    <location>
        <position position="446"/>
    </location>
    <ligand>
        <name>Zn(2+)</name>
        <dbReference type="ChEBI" id="CHEBI:29105"/>
        <label>2</label>
    </ligand>
</feature>
<dbReference type="Pfam" id="PF00270">
    <property type="entry name" value="DEAD"/>
    <property type="match status" value="1"/>
</dbReference>
<dbReference type="EMBL" id="ARXV01000009">
    <property type="protein sequence ID" value="KGD64334.1"/>
    <property type="molecule type" value="Genomic_DNA"/>
</dbReference>
<dbReference type="AlphaFoldDB" id="A0A095SIY7"/>
<accession>A0A095SIY7</accession>
<dbReference type="FunFam" id="3.40.50.300:FF:000489">
    <property type="entry name" value="Primosome assembly protein PriA"/>
    <property type="match status" value="1"/>
</dbReference>
<keyword evidence="6 12" id="KW-0347">Helicase</keyword>
<keyword evidence="10 12" id="KW-0413">Isomerase</keyword>
<comment type="catalytic activity">
    <reaction evidence="11 12">
        <text>ATP + H2O = ADP + phosphate + H(+)</text>
        <dbReference type="Rhea" id="RHEA:13065"/>
        <dbReference type="ChEBI" id="CHEBI:15377"/>
        <dbReference type="ChEBI" id="CHEBI:15378"/>
        <dbReference type="ChEBI" id="CHEBI:30616"/>
        <dbReference type="ChEBI" id="CHEBI:43474"/>
        <dbReference type="ChEBI" id="CHEBI:456216"/>
        <dbReference type="EC" id="5.6.2.4"/>
    </reaction>
</comment>
<dbReference type="GO" id="GO:0006270">
    <property type="term" value="P:DNA replication initiation"/>
    <property type="evidence" value="ECO:0007669"/>
    <property type="project" value="TreeGrafter"/>
</dbReference>
<comment type="caution">
    <text evidence="14">The sequence shown here is derived from an EMBL/GenBank/DDBJ whole genome shotgun (WGS) entry which is preliminary data.</text>
</comment>
<dbReference type="PROSITE" id="PS51192">
    <property type="entry name" value="HELICASE_ATP_BIND_1"/>
    <property type="match status" value="1"/>
</dbReference>
<dbReference type="GO" id="GO:0043138">
    <property type="term" value="F:3'-5' DNA helicase activity"/>
    <property type="evidence" value="ECO:0007669"/>
    <property type="project" value="UniProtKB-EC"/>
</dbReference>
<dbReference type="SMART" id="SM00487">
    <property type="entry name" value="DEXDc"/>
    <property type="match status" value="1"/>
</dbReference>
<evidence type="ECO:0000256" key="11">
    <source>
        <dbReference type="ARBA" id="ARBA00048988"/>
    </source>
</evidence>
<comment type="catalytic activity">
    <reaction evidence="12">
        <text>Couples ATP hydrolysis with the unwinding of duplex DNA by translocating in the 3'-5' direction.</text>
        <dbReference type="EC" id="5.6.2.4"/>
    </reaction>
</comment>
<dbReference type="Gene3D" id="3.40.50.300">
    <property type="entry name" value="P-loop containing nucleotide triphosphate hydrolases"/>
    <property type="match status" value="2"/>
</dbReference>
<name>A0A095SIY7_9GAMM</name>
<keyword evidence="7 12" id="KW-0862">Zinc</keyword>
<evidence type="ECO:0000313" key="15">
    <source>
        <dbReference type="Proteomes" id="UP000029444"/>
    </source>
</evidence>
<dbReference type="Pfam" id="PF17764">
    <property type="entry name" value="PriA_3primeBD"/>
    <property type="match status" value="1"/>
</dbReference>
<reference evidence="14 15" key="1">
    <citation type="submission" date="2012-09" db="EMBL/GenBank/DDBJ databases">
        <title>Genome Sequence of alkane-degrading Bacterium Alcanivorax sp. 19-m-6.</title>
        <authorList>
            <person name="Lai Q."/>
            <person name="Shao Z."/>
        </authorList>
    </citation>
    <scope>NUCLEOTIDE SEQUENCE [LARGE SCALE GENOMIC DNA]</scope>
    <source>
        <strain evidence="14 15">19-m-6</strain>
    </source>
</reference>
<dbReference type="PANTHER" id="PTHR30580:SF0">
    <property type="entry name" value="PRIMOSOMAL PROTEIN N"/>
    <property type="match status" value="1"/>
</dbReference>
<keyword evidence="3 12" id="KW-0479">Metal-binding</keyword>
<keyword evidence="5 12" id="KW-0378">Hydrolase</keyword>
<gene>
    <name evidence="12" type="primary">priA</name>
    <name evidence="14" type="ORF">Y5S_02389</name>
</gene>
<evidence type="ECO:0000256" key="3">
    <source>
        <dbReference type="ARBA" id="ARBA00022723"/>
    </source>
</evidence>
<dbReference type="Gene3D" id="3.40.1440.60">
    <property type="entry name" value="PriA, 3(prime) DNA-binding domain"/>
    <property type="match status" value="1"/>
</dbReference>
<comment type="cofactor">
    <cofactor evidence="12">
        <name>Zn(2+)</name>
        <dbReference type="ChEBI" id="CHEBI:29105"/>
    </cofactor>
    <text evidence="12">Binds 2 zinc ions per subunit.</text>
</comment>
<evidence type="ECO:0000259" key="13">
    <source>
        <dbReference type="PROSITE" id="PS51192"/>
    </source>
</evidence>
<dbReference type="PATRIC" id="fig|1177154.3.peg.2423"/>
<comment type="subunit">
    <text evidence="12">Component of the replication restart primosome.</text>
</comment>
<feature type="binding site" evidence="12">
    <location>
        <position position="477"/>
    </location>
    <ligand>
        <name>Zn(2+)</name>
        <dbReference type="ChEBI" id="CHEBI:29105"/>
        <label>1</label>
    </ligand>
</feature>
<evidence type="ECO:0000256" key="2">
    <source>
        <dbReference type="ARBA" id="ARBA00022705"/>
    </source>
</evidence>
<organism evidence="14 15">
    <name type="scientific">Alcanivorax nanhaiticus</name>
    <dbReference type="NCBI Taxonomy" id="1177154"/>
    <lineage>
        <taxon>Bacteria</taxon>
        <taxon>Pseudomonadati</taxon>
        <taxon>Pseudomonadota</taxon>
        <taxon>Gammaproteobacteria</taxon>
        <taxon>Oceanospirillales</taxon>
        <taxon>Alcanivoracaceae</taxon>
        <taxon>Alcanivorax</taxon>
    </lineage>
</organism>
<feature type="binding site" evidence="12">
    <location>
        <position position="464"/>
    </location>
    <ligand>
        <name>Zn(2+)</name>
        <dbReference type="ChEBI" id="CHEBI:29105"/>
        <label>2</label>
    </ligand>
</feature>
<dbReference type="InterPro" id="IPR005259">
    <property type="entry name" value="PriA"/>
</dbReference>
<evidence type="ECO:0000313" key="14">
    <source>
        <dbReference type="EMBL" id="KGD64334.1"/>
    </source>
</evidence>
<dbReference type="PANTHER" id="PTHR30580">
    <property type="entry name" value="PRIMOSOMAL PROTEIN N"/>
    <property type="match status" value="1"/>
</dbReference>
<dbReference type="HAMAP" id="MF_00983">
    <property type="entry name" value="PriA"/>
    <property type="match status" value="1"/>
</dbReference>
<dbReference type="InterPro" id="IPR014001">
    <property type="entry name" value="Helicase_ATP-bd"/>
</dbReference>
<evidence type="ECO:0000256" key="12">
    <source>
        <dbReference type="HAMAP-Rule" id="MF_00983"/>
    </source>
</evidence>
<keyword evidence="2 12" id="KW-0235">DNA replication</keyword>
<dbReference type="InterPro" id="IPR041236">
    <property type="entry name" value="PriA_C"/>
</dbReference>
<dbReference type="GO" id="GO:0006269">
    <property type="term" value="P:DNA replication, synthesis of primer"/>
    <property type="evidence" value="ECO:0007669"/>
    <property type="project" value="UniProtKB-KW"/>
</dbReference>
<dbReference type="RefSeq" id="WP_035233296.1">
    <property type="nucleotide sequence ID" value="NZ_ARXV01000009.1"/>
</dbReference>
<evidence type="ECO:0000256" key="9">
    <source>
        <dbReference type="ARBA" id="ARBA00023125"/>
    </source>
</evidence>
<evidence type="ECO:0000256" key="7">
    <source>
        <dbReference type="ARBA" id="ARBA00022833"/>
    </source>
</evidence>
<dbReference type="GO" id="GO:0008270">
    <property type="term" value="F:zinc ion binding"/>
    <property type="evidence" value="ECO:0007669"/>
    <property type="project" value="UniProtKB-UniRule"/>
</dbReference>
<evidence type="ECO:0000256" key="10">
    <source>
        <dbReference type="ARBA" id="ARBA00023235"/>
    </source>
</evidence>
<dbReference type="Proteomes" id="UP000029444">
    <property type="component" value="Unassembled WGS sequence"/>
</dbReference>
<dbReference type="InterPro" id="IPR041222">
    <property type="entry name" value="PriA_3primeBD"/>
</dbReference>
<evidence type="ECO:0000256" key="6">
    <source>
        <dbReference type="ARBA" id="ARBA00022806"/>
    </source>
</evidence>
<dbReference type="OrthoDB" id="9759544at2"/>
<dbReference type="SUPFAM" id="SSF52540">
    <property type="entry name" value="P-loop containing nucleoside triphosphate hydrolases"/>
    <property type="match status" value="2"/>
</dbReference>
<evidence type="ECO:0000256" key="4">
    <source>
        <dbReference type="ARBA" id="ARBA00022741"/>
    </source>
</evidence>
<dbReference type="NCBIfam" id="NF004067">
    <property type="entry name" value="PRK05580.1-4"/>
    <property type="match status" value="1"/>
</dbReference>
<evidence type="ECO:0000256" key="8">
    <source>
        <dbReference type="ARBA" id="ARBA00022840"/>
    </source>
</evidence>
<dbReference type="GO" id="GO:1990077">
    <property type="term" value="C:primosome complex"/>
    <property type="evidence" value="ECO:0007669"/>
    <property type="project" value="UniProtKB-UniRule"/>
</dbReference>
<evidence type="ECO:0000256" key="1">
    <source>
        <dbReference type="ARBA" id="ARBA00022515"/>
    </source>
</evidence>
<keyword evidence="9 12" id="KW-0238">DNA-binding</keyword>
<dbReference type="GO" id="GO:0003677">
    <property type="term" value="F:DNA binding"/>
    <property type="evidence" value="ECO:0007669"/>
    <property type="project" value="UniProtKB-UniRule"/>
</dbReference>
<dbReference type="InterPro" id="IPR042115">
    <property type="entry name" value="PriA_3primeBD_sf"/>
</dbReference>
<dbReference type="InterPro" id="IPR040498">
    <property type="entry name" value="PriA_CRR"/>
</dbReference>
<dbReference type="EC" id="5.6.2.4" evidence="12"/>
<comment type="similarity">
    <text evidence="12">Belongs to the helicase family. PriA subfamily.</text>
</comment>
<feature type="binding site" evidence="12">
    <location>
        <position position="461"/>
    </location>
    <ligand>
        <name>Zn(2+)</name>
        <dbReference type="ChEBI" id="CHEBI:29105"/>
        <label>2</label>
    </ligand>
</feature>
<dbReference type="InterPro" id="IPR011545">
    <property type="entry name" value="DEAD/DEAH_box_helicase_dom"/>
</dbReference>
<dbReference type="Pfam" id="PF18319">
    <property type="entry name" value="Zn_ribbon_PriA"/>
    <property type="match status" value="1"/>
</dbReference>
<feature type="binding site" evidence="12">
    <location>
        <position position="434"/>
    </location>
    <ligand>
        <name>Zn(2+)</name>
        <dbReference type="ChEBI" id="CHEBI:29105"/>
        <label>1</label>
    </ligand>
</feature>
<feature type="binding site" evidence="12">
    <location>
        <position position="443"/>
    </location>
    <ligand>
        <name>Zn(2+)</name>
        <dbReference type="ChEBI" id="CHEBI:29105"/>
        <label>2</label>
    </ligand>
</feature>
<dbReference type="Pfam" id="PF00271">
    <property type="entry name" value="Helicase_C"/>
    <property type="match status" value="1"/>
</dbReference>
<dbReference type="NCBIfam" id="TIGR00595">
    <property type="entry name" value="priA"/>
    <property type="match status" value="1"/>
</dbReference>
<keyword evidence="1 12" id="KW-0639">Primosome</keyword>
<evidence type="ECO:0000256" key="5">
    <source>
        <dbReference type="ARBA" id="ARBA00022801"/>
    </source>
</evidence>
<feature type="binding site" evidence="12">
    <location>
        <position position="437"/>
    </location>
    <ligand>
        <name>Zn(2+)</name>
        <dbReference type="ChEBI" id="CHEBI:29105"/>
        <label>1</label>
    </ligand>
</feature>
<sequence length="724" mass="79771">MPARPTLQIALPVPLPGCFDYLYQGNEPLQQGCRVQVSFGQRTLIGIVHGHGHSDYPKLKPIKTVLDTSPVIPAELYALCERAARYYHYPLGEVLNDALPALLRQGNDPEASQEKRWQLTERGQHVQDEQVSRAPRQREALQILREHPKGLSSAMLGALEVSPQALSSLRDKGWAEQILLEPPITTPKEVLAEPPLPANGEQRAAIHAIQDSNGFTPFLLDGVTGSGKTEVYLQAMTPVLAAGKQVLVLVPEIGLTPQTVQRFRQRFSAPVVTLHSGLTDRERLDNWLAARDGKARIIIGTRSAIFTPLANPGLIIVDEAHDSSLKQQDGFRYHARDLATWRAQSLDIPVVLGSATPSLETLQLARDGRFSWLKLSRRATEQQRPHIEILDATLAPPNQPLLPTSLQAIKQCVSDGNQALVFINRRGYAPMILCGDCGWQAECKRCDSFLTWHRSENSLRCHHCDSQQRVPARCPECGSSAIHEAGSGTEKLTELLEQSLPVSVIRVDRDATRRKGELDSKLATIRKGEPAVLVGTQMLAKGHHFPKLALVVILDMDAGFLSADFRGPEQAAQLLLQVAGRSGREGKGRVLLQSRHPDHQLLQLAASGDYPALASALLEERRMAALPPFGHLALFRCEAMTLGNAMNFLQELAIQQIAPGVNVLGPVPAPMEKRAGRYRAQLLLQSPQRAPLHQTLEQLLATARSLPQGRQCRWHVDVDPIDML</sequence>
<keyword evidence="8 12" id="KW-0067">ATP-binding</keyword>
<dbReference type="Pfam" id="PF18074">
    <property type="entry name" value="PriA_C"/>
    <property type="match status" value="1"/>
</dbReference>
<dbReference type="CDD" id="cd17929">
    <property type="entry name" value="DEXHc_priA"/>
    <property type="match status" value="1"/>
</dbReference>
<dbReference type="FunFam" id="3.40.1440.60:FF:000001">
    <property type="entry name" value="Primosomal protein N"/>
    <property type="match status" value="1"/>
</dbReference>
<feature type="binding site" evidence="12">
    <location>
        <position position="474"/>
    </location>
    <ligand>
        <name>Zn(2+)</name>
        <dbReference type="ChEBI" id="CHEBI:29105"/>
        <label>1</label>
    </ligand>
</feature>
<comment type="function">
    <text evidence="12">Initiates the restart of stalled replication forks, which reloads the replicative helicase on sites other than the origin of replication. Recognizes and binds to abandoned replication forks and remodels them to uncover a helicase loading site. Promotes assembly of the primosome at these replication forks.</text>
</comment>
<dbReference type="eggNOG" id="COG1198">
    <property type="taxonomic scope" value="Bacteria"/>
</dbReference>
<dbReference type="SMART" id="SM00490">
    <property type="entry name" value="HELICc"/>
    <property type="match status" value="1"/>
</dbReference>
<dbReference type="GO" id="GO:0006302">
    <property type="term" value="P:double-strand break repair"/>
    <property type="evidence" value="ECO:0007669"/>
    <property type="project" value="InterPro"/>
</dbReference>